<keyword evidence="2" id="KW-0813">Transport</keyword>
<dbReference type="InterPro" id="IPR003439">
    <property type="entry name" value="ABC_transporter-like_ATP-bd"/>
</dbReference>
<proteinExistence type="inferred from homology"/>
<protein>
    <submittedName>
        <fullName evidence="7">Leucine/isoleucine/valine transporter subunit ATP-binding component of ABC superfamily</fullName>
    </submittedName>
</protein>
<dbReference type="AlphaFoldDB" id="A0A2U3QL79"/>
<feature type="domain" description="ABC transporter" evidence="6">
    <location>
        <begin position="2"/>
        <end position="237"/>
    </location>
</feature>
<dbReference type="InterPro" id="IPR052156">
    <property type="entry name" value="BCAA_Transport_ATP-bd_LivF"/>
</dbReference>
<dbReference type="InterPro" id="IPR027417">
    <property type="entry name" value="P-loop_NTPase"/>
</dbReference>
<dbReference type="SUPFAM" id="SSF52540">
    <property type="entry name" value="P-loop containing nucleoside triphosphate hydrolases"/>
    <property type="match status" value="1"/>
</dbReference>
<dbReference type="InterPro" id="IPR017871">
    <property type="entry name" value="ABC_transporter-like_CS"/>
</dbReference>
<dbReference type="InterPro" id="IPR030660">
    <property type="entry name" value="ABC_branched_ATPase_LivF/BraG"/>
</dbReference>
<dbReference type="Pfam" id="PF00005">
    <property type="entry name" value="ABC_tran"/>
    <property type="match status" value="1"/>
</dbReference>
<accession>A0A2U3QL79</accession>
<dbReference type="PANTHER" id="PTHR43820:SF4">
    <property type="entry name" value="HIGH-AFFINITY BRANCHED-CHAIN AMINO ACID TRANSPORT ATP-BINDING PROTEIN LIVF"/>
    <property type="match status" value="1"/>
</dbReference>
<evidence type="ECO:0000313" key="8">
    <source>
        <dbReference type="Proteomes" id="UP000245125"/>
    </source>
</evidence>
<dbReference type="PROSITE" id="PS00211">
    <property type="entry name" value="ABC_TRANSPORTER_1"/>
    <property type="match status" value="1"/>
</dbReference>
<evidence type="ECO:0000313" key="7">
    <source>
        <dbReference type="EMBL" id="SPQ02152.1"/>
    </source>
</evidence>
<keyword evidence="4 7" id="KW-0067">ATP-binding</keyword>
<dbReference type="GO" id="GO:0005524">
    <property type="term" value="F:ATP binding"/>
    <property type="evidence" value="ECO:0007669"/>
    <property type="project" value="UniProtKB-KW"/>
</dbReference>
<dbReference type="Gene3D" id="3.40.50.300">
    <property type="entry name" value="P-loop containing nucleotide triphosphate hydrolases"/>
    <property type="match status" value="1"/>
</dbReference>
<dbReference type="PANTHER" id="PTHR43820">
    <property type="entry name" value="HIGH-AFFINITY BRANCHED-CHAIN AMINO ACID TRANSPORT ATP-BINDING PROTEIN LIVF"/>
    <property type="match status" value="1"/>
</dbReference>
<dbReference type="PROSITE" id="PS50893">
    <property type="entry name" value="ABC_TRANSPORTER_2"/>
    <property type="match status" value="1"/>
</dbReference>
<dbReference type="EMBL" id="OUUY01000146">
    <property type="protein sequence ID" value="SPQ02152.1"/>
    <property type="molecule type" value="Genomic_DNA"/>
</dbReference>
<name>A0A2U3QL79_9BACT</name>
<keyword evidence="3" id="KW-0547">Nucleotide-binding</keyword>
<sequence length="245" mass="27319">MLRLKNLEAGYGNLKVLRKISMHVNSGEIVTIIGANGAGKTTLLKTISGLLQPKSGDILFNKQEVKAFPPEKRVFLGCSLVPEGRQVFAPMTVRENLILGAFVQHRRKQQETVPKDVDRVYALFPRLKEREKQLAGTLSGGEQQMLAIARALMARPKLIMMDEPSMGLAPLIVKDIFEIIRKLRAEGNTVLLVEQNAKAALRIADRGYVLETGRVMLEGTAEDLLMNREVQRAYLGRDLDTETKI</sequence>
<dbReference type="Proteomes" id="UP000245125">
    <property type="component" value="Unassembled WGS sequence"/>
</dbReference>
<evidence type="ECO:0000256" key="2">
    <source>
        <dbReference type="ARBA" id="ARBA00022448"/>
    </source>
</evidence>
<gene>
    <name evidence="7" type="primary">livF</name>
    <name evidence="7" type="ORF">NBG4_940007</name>
</gene>
<organism evidence="7 8">
    <name type="scientific">Candidatus Sulfobium mesophilum</name>
    <dbReference type="NCBI Taxonomy" id="2016548"/>
    <lineage>
        <taxon>Bacteria</taxon>
        <taxon>Pseudomonadati</taxon>
        <taxon>Nitrospirota</taxon>
        <taxon>Nitrospiria</taxon>
        <taxon>Nitrospirales</taxon>
        <taxon>Nitrospiraceae</taxon>
        <taxon>Candidatus Sulfobium</taxon>
    </lineage>
</organism>
<dbReference type="OrthoDB" id="9776369at2"/>
<dbReference type="GO" id="GO:0015658">
    <property type="term" value="F:branched-chain amino acid transmembrane transporter activity"/>
    <property type="evidence" value="ECO:0007669"/>
    <property type="project" value="InterPro"/>
</dbReference>
<keyword evidence="8" id="KW-1185">Reference proteome</keyword>
<evidence type="ECO:0000256" key="5">
    <source>
        <dbReference type="ARBA" id="ARBA00022970"/>
    </source>
</evidence>
<evidence type="ECO:0000256" key="3">
    <source>
        <dbReference type="ARBA" id="ARBA00022741"/>
    </source>
</evidence>
<evidence type="ECO:0000256" key="1">
    <source>
        <dbReference type="ARBA" id="ARBA00005417"/>
    </source>
</evidence>
<dbReference type="GO" id="GO:0015807">
    <property type="term" value="P:L-amino acid transport"/>
    <property type="evidence" value="ECO:0007669"/>
    <property type="project" value="TreeGrafter"/>
</dbReference>
<comment type="similarity">
    <text evidence="1">Belongs to the ABC transporter superfamily.</text>
</comment>
<evidence type="ECO:0000259" key="6">
    <source>
        <dbReference type="PROSITE" id="PS50893"/>
    </source>
</evidence>
<dbReference type="SMART" id="SM00382">
    <property type="entry name" value="AAA"/>
    <property type="match status" value="1"/>
</dbReference>
<keyword evidence="5" id="KW-0029">Amino-acid transport</keyword>
<dbReference type="GO" id="GO:0016887">
    <property type="term" value="F:ATP hydrolysis activity"/>
    <property type="evidence" value="ECO:0007669"/>
    <property type="project" value="InterPro"/>
</dbReference>
<dbReference type="InterPro" id="IPR003593">
    <property type="entry name" value="AAA+_ATPase"/>
</dbReference>
<dbReference type="CDD" id="cd03224">
    <property type="entry name" value="ABC_TM1139_LivF_branched"/>
    <property type="match status" value="1"/>
</dbReference>
<evidence type="ECO:0000256" key="4">
    <source>
        <dbReference type="ARBA" id="ARBA00022840"/>
    </source>
</evidence>
<dbReference type="PIRSF" id="PIRSF039137">
    <property type="entry name" value="ABC_branched_ATPase"/>
    <property type="match status" value="1"/>
</dbReference>
<reference evidence="8" key="1">
    <citation type="submission" date="2018-03" db="EMBL/GenBank/DDBJ databases">
        <authorList>
            <person name="Zecchin S."/>
        </authorList>
    </citation>
    <scope>NUCLEOTIDE SEQUENCE [LARGE SCALE GENOMIC DNA]</scope>
</reference>